<evidence type="ECO:0000256" key="8">
    <source>
        <dbReference type="ARBA" id="ARBA00023329"/>
    </source>
</evidence>
<name>A0A6L5B7L0_APIGR</name>
<keyword evidence="6" id="KW-0472">Membrane</keyword>
<comment type="subcellular location">
    <subcellularLocation>
        <location evidence="1">Cytoplasmic vesicle</location>
        <location evidence="1">Clathrin-coated vesicle</location>
    </subcellularLocation>
    <subcellularLocation>
        <location evidence="2">Golgi apparatus</location>
    </subcellularLocation>
    <subcellularLocation>
        <location evidence="3">Membrane</location>
        <location evidence="3">Clathrin-coated pit</location>
    </subcellularLocation>
</comment>
<evidence type="ECO:0000256" key="1">
    <source>
        <dbReference type="ARBA" id="ARBA00004132"/>
    </source>
</evidence>
<evidence type="ECO:0000256" key="6">
    <source>
        <dbReference type="ARBA" id="ARBA00023136"/>
    </source>
</evidence>
<sequence length="351" mass="39367">MGRITIFRDMIGVIKDKASLSKATILSKSNLHLAVLRATSHAPSTTPQDHHLSTLLSAGDGSRATASTLIESLMDRLHRTGNSIVALKCLLTIHHIIKRGPFILQDQLSIFPATGGHNYLKLSGFRDGTTATTWLLSAYVRWYARYLETLISTSRVLGFFLGSCLSKVEKEKQVDGVSSMMNDDLIRDVDSLILVIEEFCKVPDGSLSLEGNKLLHELVGLVENDYLLCVNEIIFRLSEFKERLGHLSFGESFELVCILKRLNECKERLLGSFIITEQSMGGTLWSLIEELESRVGMKEEGKFLTKENKERYTESARFGERVLTSSDSVKFSSSRFSFNRRNSFNLLDSTV</sequence>
<dbReference type="GO" id="GO:0005546">
    <property type="term" value="F:phosphatidylinositol-4,5-bisphosphate binding"/>
    <property type="evidence" value="ECO:0007669"/>
    <property type="project" value="TreeGrafter"/>
</dbReference>
<keyword evidence="4" id="KW-0254">Endocytosis</keyword>
<proteinExistence type="predicted"/>
<dbReference type="SUPFAM" id="SSF48464">
    <property type="entry name" value="ENTH/VHS domain"/>
    <property type="match status" value="1"/>
</dbReference>
<feature type="domain" description="ENTH" evidence="9">
    <location>
        <begin position="23"/>
        <end position="161"/>
    </location>
</feature>
<dbReference type="FunFam" id="1.25.40.90:FF:000035">
    <property type="entry name" value="Putative clathrin assembly protein At4g40080"/>
    <property type="match status" value="1"/>
</dbReference>
<dbReference type="Gene3D" id="1.25.40.90">
    <property type="match status" value="1"/>
</dbReference>
<accession>A0A6L5B7L0</accession>
<dbReference type="GO" id="GO:0006900">
    <property type="term" value="P:vesicle budding from membrane"/>
    <property type="evidence" value="ECO:0007669"/>
    <property type="project" value="TreeGrafter"/>
</dbReference>
<dbReference type="InterPro" id="IPR008942">
    <property type="entry name" value="ENTH_VHS"/>
</dbReference>
<dbReference type="InterPro" id="IPR011417">
    <property type="entry name" value="ANTH_dom"/>
</dbReference>
<keyword evidence="11" id="KW-1185">Reference proteome</keyword>
<dbReference type="InterPro" id="IPR045192">
    <property type="entry name" value="AP180-like"/>
</dbReference>
<organism evidence="10 11">
    <name type="scientific">Apium graveolens</name>
    <name type="common">Celery</name>
    <dbReference type="NCBI Taxonomy" id="4045"/>
    <lineage>
        <taxon>Eukaryota</taxon>
        <taxon>Viridiplantae</taxon>
        <taxon>Streptophyta</taxon>
        <taxon>Embryophyta</taxon>
        <taxon>Tracheophyta</taxon>
        <taxon>Spermatophyta</taxon>
        <taxon>Magnoliopsida</taxon>
        <taxon>eudicotyledons</taxon>
        <taxon>Gunneridae</taxon>
        <taxon>Pentapetalae</taxon>
        <taxon>asterids</taxon>
        <taxon>campanulids</taxon>
        <taxon>Apiales</taxon>
        <taxon>Apiaceae</taxon>
        <taxon>Apioideae</taxon>
        <taxon>apioid superclade</taxon>
        <taxon>Apieae</taxon>
        <taxon>Apium</taxon>
    </lineage>
</organism>
<dbReference type="InterPro" id="IPR048050">
    <property type="entry name" value="ANTH_N_plant"/>
</dbReference>
<keyword evidence="7" id="KW-0168">Coated pit</keyword>
<evidence type="ECO:0000256" key="4">
    <source>
        <dbReference type="ARBA" id="ARBA00022583"/>
    </source>
</evidence>
<dbReference type="PANTHER" id="PTHR22951">
    <property type="entry name" value="CLATHRIN ASSEMBLY PROTEIN"/>
    <property type="match status" value="1"/>
</dbReference>
<dbReference type="Pfam" id="PF07651">
    <property type="entry name" value="ANTH"/>
    <property type="match status" value="1"/>
</dbReference>
<dbReference type="SMART" id="SM00273">
    <property type="entry name" value="ENTH"/>
    <property type="match status" value="1"/>
</dbReference>
<dbReference type="GO" id="GO:0030136">
    <property type="term" value="C:clathrin-coated vesicle"/>
    <property type="evidence" value="ECO:0007669"/>
    <property type="project" value="UniProtKB-SubCell"/>
</dbReference>
<dbReference type="InterPro" id="IPR013809">
    <property type="entry name" value="ENTH"/>
</dbReference>
<reference evidence="10" key="1">
    <citation type="submission" date="2020-01" db="EMBL/GenBank/DDBJ databases">
        <title>The Celery Genome Sequence Reveals Sequential Paleo-tetraploidization, Resistance Gene Elimination, Karyotype Evolution, and Functional Innovation in Apiales.</title>
        <authorList>
            <person name="Song X."/>
        </authorList>
    </citation>
    <scope>NUCLEOTIDE SEQUENCE</scope>
    <source>
        <tissue evidence="10">Leaf</tissue>
    </source>
</reference>
<dbReference type="CDD" id="cd16987">
    <property type="entry name" value="ANTH_N_AP180_plant"/>
    <property type="match status" value="1"/>
</dbReference>
<evidence type="ECO:0000256" key="7">
    <source>
        <dbReference type="ARBA" id="ARBA00023176"/>
    </source>
</evidence>
<dbReference type="GO" id="GO:0000149">
    <property type="term" value="F:SNARE binding"/>
    <property type="evidence" value="ECO:0007669"/>
    <property type="project" value="TreeGrafter"/>
</dbReference>
<dbReference type="GO" id="GO:0005794">
    <property type="term" value="C:Golgi apparatus"/>
    <property type="evidence" value="ECO:0007669"/>
    <property type="project" value="UniProtKB-SubCell"/>
</dbReference>
<evidence type="ECO:0000313" key="10">
    <source>
        <dbReference type="EMBL" id="KAF1001651.1"/>
    </source>
</evidence>
<keyword evidence="8" id="KW-0968">Cytoplasmic vesicle</keyword>
<evidence type="ECO:0000256" key="2">
    <source>
        <dbReference type="ARBA" id="ARBA00004555"/>
    </source>
</evidence>
<comment type="caution">
    <text evidence="10">The sequence shown here is derived from an EMBL/GenBank/DDBJ whole genome shotgun (WGS) entry which is preliminary data.</text>
</comment>
<evidence type="ECO:0000256" key="5">
    <source>
        <dbReference type="ARBA" id="ARBA00023034"/>
    </source>
</evidence>
<dbReference type="AlphaFoldDB" id="A0A6L5B7L0"/>
<dbReference type="GO" id="GO:0032050">
    <property type="term" value="F:clathrin heavy chain binding"/>
    <property type="evidence" value="ECO:0007669"/>
    <property type="project" value="TreeGrafter"/>
</dbReference>
<keyword evidence="5" id="KW-0333">Golgi apparatus</keyword>
<dbReference type="GO" id="GO:0072583">
    <property type="term" value="P:clathrin-dependent endocytosis"/>
    <property type="evidence" value="ECO:0007669"/>
    <property type="project" value="InterPro"/>
</dbReference>
<dbReference type="GO" id="GO:0005905">
    <property type="term" value="C:clathrin-coated pit"/>
    <property type="evidence" value="ECO:0007669"/>
    <property type="project" value="UniProtKB-SubCell"/>
</dbReference>
<dbReference type="Proteomes" id="UP000593563">
    <property type="component" value="Unassembled WGS sequence"/>
</dbReference>
<dbReference type="PANTHER" id="PTHR22951:SF76">
    <property type="entry name" value="OS09G0468150 PROTEIN"/>
    <property type="match status" value="1"/>
</dbReference>
<gene>
    <name evidence="10" type="ORF">AG4045_028067</name>
</gene>
<evidence type="ECO:0000259" key="9">
    <source>
        <dbReference type="PROSITE" id="PS50942"/>
    </source>
</evidence>
<protein>
    <recommendedName>
        <fullName evidence="9">ENTH domain-containing protein</fullName>
    </recommendedName>
</protein>
<evidence type="ECO:0000256" key="3">
    <source>
        <dbReference type="ARBA" id="ARBA00004600"/>
    </source>
</evidence>
<dbReference type="PROSITE" id="PS50942">
    <property type="entry name" value="ENTH"/>
    <property type="match status" value="1"/>
</dbReference>
<dbReference type="GO" id="GO:0005545">
    <property type="term" value="F:1-phosphatidylinositol binding"/>
    <property type="evidence" value="ECO:0007669"/>
    <property type="project" value="TreeGrafter"/>
</dbReference>
<dbReference type="EMBL" id="WRXP01003339">
    <property type="protein sequence ID" value="KAF1001651.1"/>
    <property type="molecule type" value="Genomic_DNA"/>
</dbReference>
<evidence type="ECO:0000313" key="11">
    <source>
        <dbReference type="Proteomes" id="UP000593563"/>
    </source>
</evidence>
<dbReference type="GO" id="GO:0048268">
    <property type="term" value="P:clathrin coat assembly"/>
    <property type="evidence" value="ECO:0007669"/>
    <property type="project" value="InterPro"/>
</dbReference>